<protein>
    <submittedName>
        <fullName evidence="2">Uncharacterized protein</fullName>
    </submittedName>
</protein>
<name>A0A157Z8C9_9BURK</name>
<accession>A0A157Z8C9</accession>
<dbReference type="OrthoDB" id="9133053at2"/>
<evidence type="ECO:0000313" key="3">
    <source>
        <dbReference type="Proteomes" id="UP000054903"/>
    </source>
</evidence>
<evidence type="ECO:0000256" key="1">
    <source>
        <dbReference type="SAM" id="Coils"/>
    </source>
</evidence>
<comment type="caution">
    <text evidence="2">The sequence shown here is derived from an EMBL/GenBank/DDBJ whole genome shotgun (WGS) entry which is preliminary data.</text>
</comment>
<reference evidence="2" key="1">
    <citation type="submission" date="2016-01" db="EMBL/GenBank/DDBJ databases">
        <authorList>
            <person name="Peeters C."/>
        </authorList>
    </citation>
    <scope>NUCLEOTIDE SEQUENCE</scope>
    <source>
        <strain evidence="2">LMG 29320</strain>
    </source>
</reference>
<keyword evidence="3" id="KW-1185">Reference proteome</keyword>
<dbReference type="AlphaFoldDB" id="A0A157Z8C9"/>
<dbReference type="Proteomes" id="UP000054903">
    <property type="component" value="Unassembled WGS sequence"/>
</dbReference>
<proteinExistence type="predicted"/>
<sequence length="82" mass="9551">MREFKIIQGPLPSWIDQEWLKEAQEYTARRREIEKEVRRKMGEPVNDDPVGFIDALLKFPKIDCDDAIFDRHADNGASDVSC</sequence>
<organism evidence="2 3">
    <name type="scientific">Caballeronia fortuita</name>
    <dbReference type="NCBI Taxonomy" id="1777138"/>
    <lineage>
        <taxon>Bacteria</taxon>
        <taxon>Pseudomonadati</taxon>
        <taxon>Pseudomonadota</taxon>
        <taxon>Betaproteobacteria</taxon>
        <taxon>Burkholderiales</taxon>
        <taxon>Burkholderiaceae</taxon>
        <taxon>Caballeronia</taxon>
    </lineage>
</organism>
<keyword evidence="1" id="KW-0175">Coiled coil</keyword>
<dbReference type="STRING" id="1777138.AWB77_00373"/>
<gene>
    <name evidence="2" type="ORF">AWB77_00373</name>
</gene>
<evidence type="ECO:0000313" key="2">
    <source>
        <dbReference type="EMBL" id="SAK41703.1"/>
    </source>
</evidence>
<dbReference type="RefSeq" id="WP_061132679.1">
    <property type="nucleotide sequence ID" value="NZ_FCNX02000001.1"/>
</dbReference>
<feature type="coiled-coil region" evidence="1">
    <location>
        <begin position="16"/>
        <end position="43"/>
    </location>
</feature>
<dbReference type="EMBL" id="FCNX02000001">
    <property type="protein sequence ID" value="SAK41703.1"/>
    <property type="molecule type" value="Genomic_DNA"/>
</dbReference>